<name>A0A5K1V1E3_ENTHI</name>
<gene>
    <name evidence="2" type="ORF">CL6EHI_162190</name>
</gene>
<protein>
    <submittedName>
        <fullName evidence="2">Uncharacterized protein</fullName>
    </submittedName>
</protein>
<dbReference type="EMBL" id="BDEQ01000001">
    <property type="protein sequence ID" value="GAT97917.1"/>
    <property type="molecule type" value="Genomic_DNA"/>
</dbReference>
<dbReference type="OMA" id="QCENEDY"/>
<dbReference type="VEuPathDB" id="AmoebaDB:EHI7A_076330"/>
<evidence type="ECO:0000313" key="2">
    <source>
        <dbReference type="EMBL" id="GAT97917.1"/>
    </source>
</evidence>
<sequence length="255" mass="29852">MEEIVSNDRIIQEFKNMRKEMNELKQRIEIIEEENNVLRKENEYLGLLITTQMNEQTINYTKRLWGDNTSYDINQEEGTYVQILQTILEESNNDAIDMYVICQLKNALLETRMNTCITLNTLEIVGRLLKRCEDEDYSLVLKCLKAIIISNPNLIGFCVDYLCDNFEKNLIIDKMTLLEAFYSCVLNNQTEVVHSKIIHSILPLFKDIENGIFPNEYVDLYFTIIKHSYSTFDSLKELIKNIISSSTNELVNFLN</sequence>
<dbReference type="Proteomes" id="UP000078387">
    <property type="component" value="Unassembled WGS sequence"/>
</dbReference>
<feature type="coiled-coil region" evidence="1">
    <location>
        <begin position="7"/>
        <end position="41"/>
    </location>
</feature>
<dbReference type="VEuPathDB" id="AmoebaDB:KM1_100810"/>
<keyword evidence="1" id="KW-0175">Coiled coil</keyword>
<evidence type="ECO:0000313" key="3">
    <source>
        <dbReference type="Proteomes" id="UP000078387"/>
    </source>
</evidence>
<organism evidence="2 3">
    <name type="scientific">Entamoeba histolytica</name>
    <dbReference type="NCBI Taxonomy" id="5759"/>
    <lineage>
        <taxon>Eukaryota</taxon>
        <taxon>Amoebozoa</taxon>
        <taxon>Evosea</taxon>
        <taxon>Archamoebae</taxon>
        <taxon>Mastigamoebida</taxon>
        <taxon>Entamoebidae</taxon>
        <taxon>Entamoeba</taxon>
    </lineage>
</organism>
<dbReference type="VEuPathDB" id="AmoebaDB:EHI8A_141020"/>
<accession>A0A5K1V1E3</accession>
<reference evidence="2 3" key="1">
    <citation type="submission" date="2016-05" db="EMBL/GenBank/DDBJ databases">
        <title>First whole genome sequencing of Entamoeba histolytica HM1:IMSS-clone-6.</title>
        <authorList>
            <person name="Mukherjee Avik.K."/>
            <person name="Izumyama S."/>
            <person name="Nakada-Tsukui K."/>
            <person name="Nozaki T."/>
        </authorList>
    </citation>
    <scope>NUCLEOTIDE SEQUENCE [LARGE SCALE GENOMIC DNA]</scope>
    <source>
        <strain evidence="2 3">HM1:IMSS clone 6</strain>
    </source>
</reference>
<dbReference type="SUPFAM" id="SSF48371">
    <property type="entry name" value="ARM repeat"/>
    <property type="match status" value="1"/>
</dbReference>
<dbReference type="InterPro" id="IPR016024">
    <property type="entry name" value="ARM-type_fold"/>
</dbReference>
<dbReference type="VEuPathDB" id="AmoebaDB:EHI_162190"/>
<comment type="caution">
    <text evidence="2">The sequence shown here is derived from an EMBL/GenBank/DDBJ whole genome shotgun (WGS) entry which is preliminary data.</text>
</comment>
<dbReference type="VEuPathDB" id="AmoebaDB:EHI5A_085630"/>
<dbReference type="AlphaFoldDB" id="A0A5K1V1E3"/>
<proteinExistence type="predicted"/>
<evidence type="ECO:0000256" key="1">
    <source>
        <dbReference type="SAM" id="Coils"/>
    </source>
</evidence>